<dbReference type="GeneID" id="8250647"/>
<dbReference type="STRING" id="296587.C1FEM6"/>
<dbReference type="OMA" id="CANHTEY"/>
<dbReference type="AlphaFoldDB" id="C1FEM6"/>
<evidence type="ECO:0000313" key="7">
    <source>
        <dbReference type="EMBL" id="ACO68595.1"/>
    </source>
</evidence>
<dbReference type="Gene3D" id="3.30.70.640">
    <property type="entry name" value="Molybdopterin cofactor biosynthesis C (MoaC) domain"/>
    <property type="match status" value="1"/>
</dbReference>
<sequence>MMFRALSCRCISSCANHTEYHFRGLVQARSWGPEGSSAPLFVLRPRASKAPLEDFRGNNTQRYFPDIGSSSIATNLHRNRALAETGFEVDSPAGHELTHVDACGRASMVDVSGKHRSQRAATASAIVLLGKQAFDLVTLNRSLKGDVLTVAQIAGINAAKNTHNLIPLCHQLLLRNVDVRLTLDPRTCAVVIFASALTEGQTGVEMEALTAASVASLTVYDMCKAVSRELKISEVKLESKTGGKCDYFRRRR</sequence>
<evidence type="ECO:0000256" key="3">
    <source>
        <dbReference type="ARBA" id="ARBA00012575"/>
    </source>
</evidence>
<evidence type="ECO:0000256" key="4">
    <source>
        <dbReference type="ARBA" id="ARBA00023150"/>
    </source>
</evidence>
<dbReference type="NCBIfam" id="NF006870">
    <property type="entry name" value="PRK09364.1"/>
    <property type="match status" value="1"/>
</dbReference>
<dbReference type="HAMAP" id="MF_01224_B">
    <property type="entry name" value="MoaC_B"/>
    <property type="match status" value="1"/>
</dbReference>
<dbReference type="CDD" id="cd01420">
    <property type="entry name" value="MoaC_PE"/>
    <property type="match status" value="1"/>
</dbReference>
<evidence type="ECO:0000256" key="2">
    <source>
        <dbReference type="ARBA" id="ARBA00005046"/>
    </source>
</evidence>
<dbReference type="InParanoid" id="C1FEM6"/>
<dbReference type="GO" id="GO:0061799">
    <property type="term" value="F:cyclic pyranopterin monophosphate synthase activity"/>
    <property type="evidence" value="ECO:0007669"/>
    <property type="project" value="UniProtKB-EC"/>
</dbReference>
<dbReference type="InterPro" id="IPR050105">
    <property type="entry name" value="MoCo_biosynth_MoaA/MoaC"/>
</dbReference>
<dbReference type="GO" id="GO:0061798">
    <property type="term" value="F:GTP 3',8'-cyclase activity"/>
    <property type="evidence" value="ECO:0007669"/>
    <property type="project" value="TreeGrafter"/>
</dbReference>
<comment type="pathway">
    <text evidence="2">Cofactor biosynthesis; molybdopterin biosynthesis.</text>
</comment>
<dbReference type="GO" id="GO:0006777">
    <property type="term" value="P:Mo-molybdopterin cofactor biosynthetic process"/>
    <property type="evidence" value="ECO:0007669"/>
    <property type="project" value="UniProtKB-KW"/>
</dbReference>
<dbReference type="PANTHER" id="PTHR22960">
    <property type="entry name" value="MOLYBDOPTERIN COFACTOR SYNTHESIS PROTEIN A"/>
    <property type="match status" value="1"/>
</dbReference>
<dbReference type="InterPro" id="IPR023045">
    <property type="entry name" value="MoaC"/>
</dbReference>
<dbReference type="Proteomes" id="UP000002009">
    <property type="component" value="Chromosome 1"/>
</dbReference>
<keyword evidence="5" id="KW-0456">Lyase</keyword>
<gene>
    <name evidence="7" type="primary">CNX3</name>
    <name evidence="7" type="ORF">MICPUN_113905</name>
</gene>
<dbReference type="EMBL" id="CP001574">
    <property type="protein sequence ID" value="ACO68595.1"/>
    <property type="molecule type" value="Genomic_DNA"/>
</dbReference>
<dbReference type="eggNOG" id="KOG2876">
    <property type="taxonomic scope" value="Eukaryota"/>
</dbReference>
<evidence type="ECO:0000256" key="5">
    <source>
        <dbReference type="ARBA" id="ARBA00023239"/>
    </source>
</evidence>
<dbReference type="PANTHER" id="PTHR22960:SF0">
    <property type="entry name" value="MOLYBDENUM COFACTOR BIOSYNTHESIS PROTEIN 1"/>
    <property type="match status" value="1"/>
</dbReference>
<dbReference type="FunCoup" id="C1FEM6">
    <property type="interactions" value="199"/>
</dbReference>
<dbReference type="UniPathway" id="UPA00344"/>
<evidence type="ECO:0000313" key="8">
    <source>
        <dbReference type="Proteomes" id="UP000002009"/>
    </source>
</evidence>
<evidence type="ECO:0000256" key="1">
    <source>
        <dbReference type="ARBA" id="ARBA00001637"/>
    </source>
</evidence>
<organism evidence="7 8">
    <name type="scientific">Micromonas commoda (strain RCC299 / NOUM17 / CCMP2709)</name>
    <name type="common">Picoplanktonic green alga</name>
    <dbReference type="NCBI Taxonomy" id="296587"/>
    <lineage>
        <taxon>Eukaryota</taxon>
        <taxon>Viridiplantae</taxon>
        <taxon>Chlorophyta</taxon>
        <taxon>Mamiellophyceae</taxon>
        <taxon>Mamiellales</taxon>
        <taxon>Mamiellaceae</taxon>
        <taxon>Micromonas</taxon>
    </lineage>
</organism>
<dbReference type="NCBIfam" id="TIGR00581">
    <property type="entry name" value="moaC"/>
    <property type="match status" value="1"/>
</dbReference>
<dbReference type="RefSeq" id="XP_002507337.1">
    <property type="nucleotide sequence ID" value="XM_002507291.1"/>
</dbReference>
<dbReference type="InterPro" id="IPR047594">
    <property type="entry name" value="MoaC_bact/euk"/>
</dbReference>
<keyword evidence="4" id="KW-0501">Molybdenum cofactor biosynthesis</keyword>
<keyword evidence="8" id="KW-1185">Reference proteome</keyword>
<feature type="domain" description="Molybdopterin cofactor biosynthesis C (MoaC)" evidence="6">
    <location>
        <begin position="108"/>
        <end position="243"/>
    </location>
</feature>
<dbReference type="InterPro" id="IPR036522">
    <property type="entry name" value="MoaC_sf"/>
</dbReference>
<comment type="catalytic activity">
    <reaction evidence="1">
        <text>(8S)-3',8-cyclo-7,8-dihydroguanosine 5'-triphosphate = cyclic pyranopterin phosphate + diphosphate</text>
        <dbReference type="Rhea" id="RHEA:49580"/>
        <dbReference type="ChEBI" id="CHEBI:33019"/>
        <dbReference type="ChEBI" id="CHEBI:59648"/>
        <dbReference type="ChEBI" id="CHEBI:131766"/>
        <dbReference type="EC" id="4.6.1.17"/>
    </reaction>
</comment>
<dbReference type="SUPFAM" id="SSF55040">
    <property type="entry name" value="Molybdenum cofactor biosynthesis protein C, MoaC"/>
    <property type="match status" value="1"/>
</dbReference>
<accession>C1FEM6</accession>
<name>C1FEM6_MICCC</name>
<dbReference type="InterPro" id="IPR002820">
    <property type="entry name" value="Mopterin_CF_biosynth-C_dom"/>
</dbReference>
<dbReference type="KEGG" id="mis:MICPUN_113905"/>
<dbReference type="EC" id="4.6.1.17" evidence="3"/>
<reference evidence="7 8" key="1">
    <citation type="journal article" date="2009" name="Science">
        <title>Green evolution and dynamic adaptations revealed by genomes of the marine picoeukaryotes Micromonas.</title>
        <authorList>
            <person name="Worden A.Z."/>
            <person name="Lee J.H."/>
            <person name="Mock T."/>
            <person name="Rouze P."/>
            <person name="Simmons M.P."/>
            <person name="Aerts A.L."/>
            <person name="Allen A.E."/>
            <person name="Cuvelier M.L."/>
            <person name="Derelle E."/>
            <person name="Everett M.V."/>
            <person name="Foulon E."/>
            <person name="Grimwood J."/>
            <person name="Gundlach H."/>
            <person name="Henrissat B."/>
            <person name="Napoli C."/>
            <person name="McDonald S.M."/>
            <person name="Parker M.S."/>
            <person name="Rombauts S."/>
            <person name="Salamov A."/>
            <person name="Von Dassow P."/>
            <person name="Badger J.H."/>
            <person name="Coutinho P.M."/>
            <person name="Demir E."/>
            <person name="Dubchak I."/>
            <person name="Gentemann C."/>
            <person name="Eikrem W."/>
            <person name="Gready J.E."/>
            <person name="John U."/>
            <person name="Lanier W."/>
            <person name="Lindquist E.A."/>
            <person name="Lucas S."/>
            <person name="Mayer K.F."/>
            <person name="Moreau H."/>
            <person name="Not F."/>
            <person name="Otillar R."/>
            <person name="Panaud O."/>
            <person name="Pangilinan J."/>
            <person name="Paulsen I."/>
            <person name="Piegu B."/>
            <person name="Poliakov A."/>
            <person name="Robbens S."/>
            <person name="Schmutz J."/>
            <person name="Toulza E."/>
            <person name="Wyss T."/>
            <person name="Zelensky A."/>
            <person name="Zhou K."/>
            <person name="Armbrust E.V."/>
            <person name="Bhattacharya D."/>
            <person name="Goodenough U.W."/>
            <person name="Van de Peer Y."/>
            <person name="Grigoriev I.V."/>
        </authorList>
    </citation>
    <scope>NUCLEOTIDE SEQUENCE [LARGE SCALE GENOMIC DNA]</scope>
    <source>
        <strain evidence="8">RCC299 / NOUM17</strain>
    </source>
</reference>
<proteinExistence type="inferred from homology"/>
<protein>
    <recommendedName>
        <fullName evidence="3">cyclic pyranopterin monophosphate synthase</fullName>
        <ecNumber evidence="3">4.6.1.17</ecNumber>
    </recommendedName>
</protein>
<dbReference type="OrthoDB" id="429626at2759"/>
<dbReference type="Pfam" id="PF01967">
    <property type="entry name" value="MoaC"/>
    <property type="match status" value="1"/>
</dbReference>
<evidence type="ECO:0000259" key="6">
    <source>
        <dbReference type="Pfam" id="PF01967"/>
    </source>
</evidence>